<dbReference type="EC" id="2.7.1.82" evidence="5"/>
<evidence type="ECO:0000256" key="1">
    <source>
        <dbReference type="ARBA" id="ARBA00023209"/>
    </source>
</evidence>
<dbReference type="Gene3D" id="3.30.200.20">
    <property type="entry name" value="Phosphorylase Kinase, domain 1"/>
    <property type="match status" value="1"/>
</dbReference>
<evidence type="ECO:0000313" key="6">
    <source>
        <dbReference type="EMBL" id="KZS10388.1"/>
    </source>
</evidence>
<dbReference type="GO" id="GO:0006646">
    <property type="term" value="P:phosphatidylethanolamine biosynthetic process"/>
    <property type="evidence" value="ECO:0007669"/>
    <property type="project" value="TreeGrafter"/>
</dbReference>
<evidence type="ECO:0000256" key="4">
    <source>
        <dbReference type="ARBA" id="ARBA00038211"/>
    </source>
</evidence>
<sequence length="352" mass="40902">MDHSTSNVIELPFSIDKEDLTNSVWKVIEILKPKWRQDSIKHKIFSDGITNSLVGVIHEDDKVNMILVRVFGENTDKIIDRNAELVNMKILHTLGFGPALYASFYNGLAYQYLPGEILTPVTCLDENIYPLVAEKMANFHLQFACVKERLPLETRKSLEKSVLWTKLKNFIMLCPPKYSSDVPPKEKLLEELRWLKRMLQQLNDQLVFCHNDLLLANILHDKDRNSIEFIDFEYAGPNYQAYDIANHFCEFSGVEDYNPLRYPHEDFRKKWVTVYLKTFYKNETVDGKTVHLLLGHVEHFTLASHFFWGVWALIQAAHSSIDFDFVGYASLRWDQYFKKKAAILTDAGAIES</sequence>
<organism evidence="6 7">
    <name type="scientific">Daphnia magna</name>
    <dbReference type="NCBI Taxonomy" id="35525"/>
    <lineage>
        <taxon>Eukaryota</taxon>
        <taxon>Metazoa</taxon>
        <taxon>Ecdysozoa</taxon>
        <taxon>Arthropoda</taxon>
        <taxon>Crustacea</taxon>
        <taxon>Branchiopoda</taxon>
        <taxon>Diplostraca</taxon>
        <taxon>Cladocera</taxon>
        <taxon>Anomopoda</taxon>
        <taxon>Daphniidae</taxon>
        <taxon>Daphnia</taxon>
    </lineage>
</organism>
<dbReference type="PANTHER" id="PTHR22603:SF66">
    <property type="entry name" value="ETHANOLAMINE KINASE"/>
    <property type="match status" value="1"/>
</dbReference>
<evidence type="ECO:0000313" key="7">
    <source>
        <dbReference type="Proteomes" id="UP000076858"/>
    </source>
</evidence>
<dbReference type="GO" id="GO:0004305">
    <property type="term" value="F:ethanolamine kinase activity"/>
    <property type="evidence" value="ECO:0007669"/>
    <property type="project" value="UniProtKB-EC"/>
</dbReference>
<dbReference type="Gene3D" id="3.90.1200.10">
    <property type="match status" value="1"/>
</dbReference>
<dbReference type="STRING" id="35525.A0A0N8CDE2"/>
<dbReference type="PANTHER" id="PTHR22603">
    <property type="entry name" value="CHOLINE/ETHANOALAMINE KINASE"/>
    <property type="match status" value="1"/>
</dbReference>
<keyword evidence="6" id="KW-0808">Transferase</keyword>
<evidence type="ECO:0000256" key="3">
    <source>
        <dbReference type="ARBA" id="ARBA00037883"/>
    </source>
</evidence>
<comment type="caution">
    <text evidence="6">The sequence shown here is derived from an EMBL/GenBank/DDBJ whole genome shotgun (WGS) entry which is preliminary data.</text>
</comment>
<keyword evidence="1" id="KW-0443">Lipid metabolism</keyword>
<keyword evidence="7" id="KW-1185">Reference proteome</keyword>
<name>A0A0N8CDE2_9CRUS</name>
<keyword evidence="6" id="KW-0418">Kinase</keyword>
<dbReference type="EMBL" id="LRGB01001820">
    <property type="protein sequence ID" value="KZS10388.1"/>
    <property type="molecule type" value="Genomic_DNA"/>
</dbReference>
<accession>A0A0N8CDE2</accession>
<evidence type="ECO:0000256" key="2">
    <source>
        <dbReference type="ARBA" id="ARBA00023264"/>
    </source>
</evidence>
<protein>
    <recommendedName>
        <fullName evidence="5">ethanolamine kinase</fullName>
        <ecNumber evidence="5">2.7.1.82</ecNumber>
    </recommendedName>
</protein>
<reference evidence="6 7" key="1">
    <citation type="submission" date="2016-03" db="EMBL/GenBank/DDBJ databases">
        <title>EvidentialGene: Evidence-directed Construction of Genes on Genomes.</title>
        <authorList>
            <person name="Gilbert D.G."/>
            <person name="Choi J.-H."/>
            <person name="Mockaitis K."/>
            <person name="Colbourne J."/>
            <person name="Pfrender M."/>
        </authorList>
    </citation>
    <scope>NUCLEOTIDE SEQUENCE [LARGE SCALE GENOMIC DNA]</scope>
    <source>
        <strain evidence="6 7">Xinb3</strain>
        <tissue evidence="6">Complete organism</tissue>
    </source>
</reference>
<keyword evidence="1" id="KW-0444">Lipid biosynthesis</keyword>
<proteinExistence type="inferred from homology"/>
<dbReference type="GO" id="GO:0005737">
    <property type="term" value="C:cytoplasm"/>
    <property type="evidence" value="ECO:0007669"/>
    <property type="project" value="TreeGrafter"/>
</dbReference>
<comment type="pathway">
    <text evidence="3">Phospholipid metabolism; phosphatidylethanolamine biosynthesis; phosphatidylethanolamine from ethanolamine: step 1/3.</text>
</comment>
<dbReference type="SUPFAM" id="SSF56112">
    <property type="entry name" value="Protein kinase-like (PK-like)"/>
    <property type="match status" value="1"/>
</dbReference>
<dbReference type="Pfam" id="PF01633">
    <property type="entry name" value="Choline_kinase"/>
    <property type="match status" value="1"/>
</dbReference>
<dbReference type="AlphaFoldDB" id="A0A0N8CDE2"/>
<keyword evidence="2" id="KW-1208">Phospholipid metabolism</keyword>
<dbReference type="InterPro" id="IPR011009">
    <property type="entry name" value="Kinase-like_dom_sf"/>
</dbReference>
<gene>
    <name evidence="6" type="ORF">APZ42_025157</name>
</gene>
<dbReference type="Proteomes" id="UP000076858">
    <property type="component" value="Unassembled WGS sequence"/>
</dbReference>
<keyword evidence="1" id="KW-0594">Phospholipid biosynthesis</keyword>
<dbReference type="OrthoDB" id="10267235at2759"/>
<comment type="similarity">
    <text evidence="4">Belongs to the choline/ethanolamine kinase family.</text>
</comment>
<evidence type="ECO:0000256" key="5">
    <source>
        <dbReference type="ARBA" id="ARBA00038874"/>
    </source>
</evidence>
<dbReference type="CDD" id="cd05157">
    <property type="entry name" value="ETNK_euk"/>
    <property type="match status" value="1"/>
</dbReference>